<evidence type="ECO:0000313" key="1">
    <source>
        <dbReference type="EMBL" id="KAJ7409083.1"/>
    </source>
</evidence>
<keyword evidence="2" id="KW-1185">Reference proteome</keyword>
<name>A0ABQ9CZN3_9PASS</name>
<protein>
    <submittedName>
        <fullName evidence="1">Uncharacterized protein</fullName>
    </submittedName>
</protein>
<accession>A0ABQ9CZN3</accession>
<organism evidence="1 2">
    <name type="scientific">Willisornis vidua</name>
    <name type="common">Xingu scale-backed antbird</name>
    <dbReference type="NCBI Taxonomy" id="1566151"/>
    <lineage>
        <taxon>Eukaryota</taxon>
        <taxon>Metazoa</taxon>
        <taxon>Chordata</taxon>
        <taxon>Craniata</taxon>
        <taxon>Vertebrata</taxon>
        <taxon>Euteleostomi</taxon>
        <taxon>Archelosauria</taxon>
        <taxon>Archosauria</taxon>
        <taxon>Dinosauria</taxon>
        <taxon>Saurischia</taxon>
        <taxon>Theropoda</taxon>
        <taxon>Coelurosauria</taxon>
        <taxon>Aves</taxon>
        <taxon>Neognathae</taxon>
        <taxon>Neoaves</taxon>
        <taxon>Telluraves</taxon>
        <taxon>Australaves</taxon>
        <taxon>Passeriformes</taxon>
        <taxon>Thamnophilidae</taxon>
        <taxon>Willisornis</taxon>
    </lineage>
</organism>
<evidence type="ECO:0000313" key="2">
    <source>
        <dbReference type="Proteomes" id="UP001145742"/>
    </source>
</evidence>
<dbReference type="EMBL" id="WHWB01034500">
    <property type="protein sequence ID" value="KAJ7409083.1"/>
    <property type="molecule type" value="Genomic_DNA"/>
</dbReference>
<comment type="caution">
    <text evidence="1">The sequence shown here is derived from an EMBL/GenBank/DDBJ whole genome shotgun (WGS) entry which is preliminary data.</text>
</comment>
<gene>
    <name evidence="1" type="ORF">WISP_116755</name>
</gene>
<sequence length="92" mass="10209">MLSTQVDSRNRTPPNTTKLELYLKICSGHSGVTLSYPAGYGVSRCPCYCLDPRDLLQPLENPECPLGNTTDMTQQQQEGQNKLLKIAIILRA</sequence>
<proteinExistence type="predicted"/>
<reference evidence="1" key="1">
    <citation type="submission" date="2019-10" db="EMBL/GenBank/DDBJ databases">
        <authorList>
            <person name="Soares A.E.R."/>
            <person name="Aleixo A."/>
            <person name="Schneider P."/>
            <person name="Miyaki C.Y."/>
            <person name="Schneider M.P."/>
            <person name="Mello C."/>
            <person name="Vasconcelos A.T.R."/>
        </authorList>
    </citation>
    <scope>NUCLEOTIDE SEQUENCE</scope>
    <source>
        <tissue evidence="1">Muscle</tissue>
    </source>
</reference>
<dbReference type="Proteomes" id="UP001145742">
    <property type="component" value="Unassembled WGS sequence"/>
</dbReference>